<proteinExistence type="inferred from homology"/>
<keyword evidence="15" id="KW-1185">Reference proteome</keyword>
<feature type="domain" description="7,8-dihydro-6-hydroxymethylpterin-pyrophosphokinase" evidence="13">
    <location>
        <begin position="16"/>
        <end position="148"/>
    </location>
</feature>
<dbReference type="EC" id="2.7.6.3" evidence="3"/>
<name>A0A7Z7HRA3_9PROT</name>
<evidence type="ECO:0000313" key="15">
    <source>
        <dbReference type="Proteomes" id="UP000242886"/>
    </source>
</evidence>
<dbReference type="Pfam" id="PF01288">
    <property type="entry name" value="HPPK"/>
    <property type="match status" value="1"/>
</dbReference>
<comment type="function">
    <text evidence="10">Catalyzes the transfer of pyrophosphate from adenosine triphosphate (ATP) to 6-hydroxymethyl-7,8-dihydropterin, an enzymatic step in folate biosynthesis pathway.</text>
</comment>
<dbReference type="AlphaFoldDB" id="A0A7Z7HRA3"/>
<keyword evidence="8" id="KW-0067">ATP-binding</keyword>
<dbReference type="InterPro" id="IPR000550">
    <property type="entry name" value="Hppk"/>
</dbReference>
<keyword evidence="7" id="KW-0418">Kinase</keyword>
<comment type="similarity">
    <text evidence="2">Belongs to the HPPK family.</text>
</comment>
<evidence type="ECO:0000256" key="7">
    <source>
        <dbReference type="ARBA" id="ARBA00022777"/>
    </source>
</evidence>
<evidence type="ECO:0000256" key="8">
    <source>
        <dbReference type="ARBA" id="ARBA00022840"/>
    </source>
</evidence>
<evidence type="ECO:0000256" key="11">
    <source>
        <dbReference type="ARBA" id="ARBA00029766"/>
    </source>
</evidence>
<dbReference type="SUPFAM" id="SSF55083">
    <property type="entry name" value="6-hydroxymethyl-7,8-dihydropterin pyrophosphokinase, HPPK"/>
    <property type="match status" value="1"/>
</dbReference>
<evidence type="ECO:0000256" key="10">
    <source>
        <dbReference type="ARBA" id="ARBA00029409"/>
    </source>
</evidence>
<dbReference type="PANTHER" id="PTHR43071:SF1">
    <property type="entry name" value="2-AMINO-4-HYDROXY-6-HYDROXYMETHYLDIHYDROPTERIDINE PYROPHOSPHOKINASE"/>
    <property type="match status" value="1"/>
</dbReference>
<sequence>MTTADPGNAATGCIAYVALGANLGRPIDTLKAALTELAGLPAARLRARSSLYRTAPVGLKQQPDFINAVACLDIPDRRLLPPQALLAALFAIEERFGRQRSVPNAARTLDLDLLLYGEERLHTPQLMLPHPRMHQRAFVLAPLLEIAPDCMIPGHGAATTLLAACRDQTIEKLNLPC</sequence>
<dbReference type="Gene3D" id="3.30.70.560">
    <property type="entry name" value="7,8-Dihydro-6-hydroxymethylpterin-pyrophosphokinase HPPK"/>
    <property type="match status" value="1"/>
</dbReference>
<gene>
    <name evidence="14" type="primary">folK</name>
    <name evidence="14" type="ORF">SDENCHOL_20079</name>
</gene>
<dbReference type="PANTHER" id="PTHR43071">
    <property type="entry name" value="2-AMINO-4-HYDROXY-6-HYDROXYMETHYLDIHYDROPTERIDINE PYROPHOSPHOKINASE"/>
    <property type="match status" value="1"/>
</dbReference>
<evidence type="ECO:0000256" key="1">
    <source>
        <dbReference type="ARBA" id="ARBA00005051"/>
    </source>
</evidence>
<keyword evidence="6" id="KW-0547">Nucleotide-binding</keyword>
<dbReference type="RefSeq" id="WP_154716625.1">
    <property type="nucleotide sequence ID" value="NZ_LT837803.1"/>
</dbReference>
<dbReference type="InterPro" id="IPR035907">
    <property type="entry name" value="Hppk_sf"/>
</dbReference>
<dbReference type="GO" id="GO:0005524">
    <property type="term" value="F:ATP binding"/>
    <property type="evidence" value="ECO:0007669"/>
    <property type="project" value="UniProtKB-KW"/>
</dbReference>
<keyword evidence="9" id="KW-0289">Folate biosynthesis</keyword>
<dbReference type="GO" id="GO:0046656">
    <property type="term" value="P:folic acid biosynthetic process"/>
    <property type="evidence" value="ECO:0007669"/>
    <property type="project" value="UniProtKB-KW"/>
</dbReference>
<evidence type="ECO:0000256" key="9">
    <source>
        <dbReference type="ARBA" id="ARBA00022909"/>
    </source>
</evidence>
<reference evidence="14" key="1">
    <citation type="submission" date="2017-03" db="EMBL/GenBank/DDBJ databases">
        <authorList>
            <consortium name="AG Boll"/>
        </authorList>
    </citation>
    <scope>NUCLEOTIDE SEQUENCE [LARGE SCALE GENOMIC DNA]</scope>
    <source>
        <strain evidence="14">Chol</strain>
    </source>
</reference>
<evidence type="ECO:0000256" key="3">
    <source>
        <dbReference type="ARBA" id="ARBA00013253"/>
    </source>
</evidence>
<evidence type="ECO:0000256" key="12">
    <source>
        <dbReference type="ARBA" id="ARBA00033413"/>
    </source>
</evidence>
<dbReference type="CDD" id="cd00483">
    <property type="entry name" value="HPPK"/>
    <property type="match status" value="1"/>
</dbReference>
<evidence type="ECO:0000256" key="5">
    <source>
        <dbReference type="ARBA" id="ARBA00022679"/>
    </source>
</evidence>
<evidence type="ECO:0000259" key="13">
    <source>
        <dbReference type="Pfam" id="PF01288"/>
    </source>
</evidence>
<evidence type="ECO:0000256" key="4">
    <source>
        <dbReference type="ARBA" id="ARBA00016218"/>
    </source>
</evidence>
<dbReference type="GO" id="GO:0016301">
    <property type="term" value="F:kinase activity"/>
    <property type="evidence" value="ECO:0007669"/>
    <property type="project" value="UniProtKB-KW"/>
</dbReference>
<evidence type="ECO:0000313" key="14">
    <source>
        <dbReference type="EMBL" id="SMB26183.1"/>
    </source>
</evidence>
<keyword evidence="5 14" id="KW-0808">Transferase</keyword>
<organism evidence="14 15">
    <name type="scientific">Sterolibacterium denitrificans</name>
    <dbReference type="NCBI Taxonomy" id="157592"/>
    <lineage>
        <taxon>Bacteria</taxon>
        <taxon>Pseudomonadati</taxon>
        <taxon>Pseudomonadota</taxon>
        <taxon>Betaproteobacteria</taxon>
        <taxon>Nitrosomonadales</taxon>
        <taxon>Sterolibacteriaceae</taxon>
        <taxon>Sterolibacterium</taxon>
    </lineage>
</organism>
<dbReference type="NCBIfam" id="TIGR01498">
    <property type="entry name" value="folK"/>
    <property type="match status" value="1"/>
</dbReference>
<protein>
    <recommendedName>
        <fullName evidence="4">2-amino-4-hydroxy-6-hydroxymethyldihydropteridine pyrophosphokinase</fullName>
        <ecNumber evidence="3">2.7.6.3</ecNumber>
    </recommendedName>
    <alternativeName>
        <fullName evidence="11">6-hydroxymethyl-7,8-dihydropterin pyrophosphokinase</fullName>
    </alternativeName>
    <alternativeName>
        <fullName evidence="12">7,8-dihydro-6-hydroxymethylpterin-pyrophosphokinase</fullName>
    </alternativeName>
</protein>
<accession>A0A7Z7HRA3</accession>
<evidence type="ECO:0000256" key="6">
    <source>
        <dbReference type="ARBA" id="ARBA00022741"/>
    </source>
</evidence>
<evidence type="ECO:0000256" key="2">
    <source>
        <dbReference type="ARBA" id="ARBA00005810"/>
    </source>
</evidence>
<dbReference type="Proteomes" id="UP000242886">
    <property type="component" value="Chromosome SDENCHOL"/>
</dbReference>
<dbReference type="UniPathway" id="UPA00077">
    <property type="reaction ID" value="UER00155"/>
</dbReference>
<dbReference type="GO" id="GO:0046654">
    <property type="term" value="P:tetrahydrofolate biosynthetic process"/>
    <property type="evidence" value="ECO:0007669"/>
    <property type="project" value="UniProtKB-UniPathway"/>
</dbReference>
<dbReference type="EMBL" id="LT837803">
    <property type="protein sequence ID" value="SMB26183.1"/>
    <property type="molecule type" value="Genomic_DNA"/>
</dbReference>
<dbReference type="GO" id="GO:0003848">
    <property type="term" value="F:2-amino-4-hydroxy-6-hydroxymethyldihydropteridine diphosphokinase activity"/>
    <property type="evidence" value="ECO:0007669"/>
    <property type="project" value="UniProtKB-EC"/>
</dbReference>
<comment type="pathway">
    <text evidence="1">Cofactor biosynthesis; tetrahydrofolate biosynthesis; 2-amino-4-hydroxy-6-hydroxymethyl-7,8-dihydropteridine diphosphate from 7,8-dihydroneopterin triphosphate: step 4/4.</text>
</comment>